<name>A0ABU5L7Z0_9RICK</name>
<evidence type="ECO:0008006" key="3">
    <source>
        <dbReference type="Google" id="ProtNLM"/>
    </source>
</evidence>
<organism evidence="1 2">
    <name type="scientific">Candidatus Cyrtobacter comes</name>
    <dbReference type="NCBI Taxonomy" id="675776"/>
    <lineage>
        <taxon>Bacteria</taxon>
        <taxon>Pseudomonadati</taxon>
        <taxon>Pseudomonadota</taxon>
        <taxon>Alphaproteobacteria</taxon>
        <taxon>Rickettsiales</taxon>
        <taxon>Candidatus Midichloriaceae</taxon>
        <taxon>Candidatus Cyrtobacter</taxon>
    </lineage>
</organism>
<protein>
    <recommendedName>
        <fullName evidence="3">Basal-body rod modification protein FlgD</fullName>
    </recommendedName>
</protein>
<dbReference type="EMBL" id="JARGYT010000030">
    <property type="protein sequence ID" value="MDZ5762243.1"/>
    <property type="molecule type" value="Genomic_DNA"/>
</dbReference>
<reference evidence="1 2" key="1">
    <citation type="submission" date="2023-02" db="EMBL/GenBank/DDBJ databases">
        <title>Host association and intracellularity evolved multiple times independently in the Rickettsiales.</title>
        <authorList>
            <person name="Castelli M."/>
            <person name="Nardi T."/>
            <person name="Gammuto L."/>
            <person name="Bellinzona G."/>
            <person name="Sabaneyeva E."/>
            <person name="Potekhin A."/>
            <person name="Serra V."/>
            <person name="Petroni G."/>
            <person name="Sassera D."/>
        </authorList>
    </citation>
    <scope>NUCLEOTIDE SEQUENCE [LARGE SCALE GENOMIC DNA]</scope>
    <source>
        <strain evidence="1 2">BOD18</strain>
    </source>
</reference>
<sequence length="248" mass="27161">MVSATDNNKPSAYSGKGMGGIGSNADVIDKMTEFNEGLLKLMVAEAKNVNVLEGQNNSSKNLYESIMLFMKMNQDIQMGKLMHGMSEANSFAGVIGLLGKPVAIKDNKLTFYNGKALIKLDGSLNGDERVTIFDNAGNIIHEESCKFDNGFITITDDIMKSATYTNGDLNFIIKSGETDLTENSHSYVQADFIEYKQDPNSKKKTYYIVAGGKQIEVSSIESVMNPSFLDTNKVKRAKKTYEYGSSGS</sequence>
<comment type="caution">
    <text evidence="1">The sequence shown here is derived from an EMBL/GenBank/DDBJ whole genome shotgun (WGS) entry which is preliminary data.</text>
</comment>
<proteinExistence type="predicted"/>
<dbReference type="Proteomes" id="UP001293791">
    <property type="component" value="Unassembled WGS sequence"/>
</dbReference>
<gene>
    <name evidence="1" type="ORF">Cyrtocomes_00618</name>
</gene>
<keyword evidence="2" id="KW-1185">Reference proteome</keyword>
<evidence type="ECO:0000313" key="1">
    <source>
        <dbReference type="EMBL" id="MDZ5762243.1"/>
    </source>
</evidence>
<accession>A0ABU5L7Z0</accession>
<dbReference type="RefSeq" id="WP_322497721.1">
    <property type="nucleotide sequence ID" value="NZ_JARGYT010000030.1"/>
</dbReference>
<evidence type="ECO:0000313" key="2">
    <source>
        <dbReference type="Proteomes" id="UP001293791"/>
    </source>
</evidence>